<dbReference type="AlphaFoldDB" id="A0A1I7H986"/>
<dbReference type="EMBL" id="FPBX01000009">
    <property type="protein sequence ID" value="SFU57190.1"/>
    <property type="molecule type" value="Genomic_DNA"/>
</dbReference>
<dbReference type="RefSeq" id="WP_175537926.1">
    <property type="nucleotide sequence ID" value="NZ_CYIG01000011.1"/>
</dbReference>
<keyword evidence="1" id="KW-1133">Transmembrane helix</keyword>
<name>A0A1I7H986_9BURK</name>
<proteinExistence type="predicted"/>
<keyword evidence="1" id="KW-0472">Membrane</keyword>
<evidence type="ECO:0000313" key="3">
    <source>
        <dbReference type="Proteomes" id="UP000183656"/>
    </source>
</evidence>
<keyword evidence="1" id="KW-0812">Transmembrane</keyword>
<accession>A0A1I7H986</accession>
<protein>
    <submittedName>
        <fullName evidence="2">Uncharacterized protein</fullName>
    </submittedName>
</protein>
<reference evidence="2 3" key="1">
    <citation type="submission" date="2016-10" db="EMBL/GenBank/DDBJ databases">
        <authorList>
            <person name="de Groot N.N."/>
        </authorList>
    </citation>
    <scope>NUCLEOTIDE SEQUENCE [LARGE SCALE GENOMIC DNA]</scope>
    <source>
        <strain evidence="2 3">R-24608</strain>
    </source>
</reference>
<evidence type="ECO:0000256" key="1">
    <source>
        <dbReference type="SAM" id="Phobius"/>
    </source>
</evidence>
<sequence length="46" mass="5019">MWHDPGLWIALGISALFIVVGVAMHRVFIKILQQPPPAAGKADSHE</sequence>
<feature type="transmembrane region" description="Helical" evidence="1">
    <location>
        <begin position="6"/>
        <end position="24"/>
    </location>
</feature>
<evidence type="ECO:0000313" key="2">
    <source>
        <dbReference type="EMBL" id="SFU57190.1"/>
    </source>
</evidence>
<organism evidence="2 3">
    <name type="scientific">Paenacidovorax caeni</name>
    <dbReference type="NCBI Taxonomy" id="343013"/>
    <lineage>
        <taxon>Bacteria</taxon>
        <taxon>Pseudomonadati</taxon>
        <taxon>Pseudomonadota</taxon>
        <taxon>Betaproteobacteria</taxon>
        <taxon>Burkholderiales</taxon>
        <taxon>Comamonadaceae</taxon>
        <taxon>Paenacidovorax</taxon>
    </lineage>
</organism>
<dbReference type="Proteomes" id="UP000183656">
    <property type="component" value="Unassembled WGS sequence"/>
</dbReference>
<dbReference type="STRING" id="343013.SAMN04489707_100959"/>
<gene>
    <name evidence="2" type="ORF">SAMN04489707_100959</name>
</gene>
<keyword evidence="3" id="KW-1185">Reference proteome</keyword>